<name>A0A448V2T0_9FIRM</name>
<dbReference type="KEGG" id="piv:NCTC13079_01280"/>
<reference evidence="2 3" key="1">
    <citation type="submission" date="2018-12" db="EMBL/GenBank/DDBJ databases">
        <authorList>
            <consortium name="Pathogen Informatics"/>
        </authorList>
    </citation>
    <scope>NUCLEOTIDE SEQUENCE [LARGE SCALE GENOMIC DNA]</scope>
    <source>
        <strain evidence="2 3">NCTC13079</strain>
    </source>
</reference>
<evidence type="ECO:0000256" key="1">
    <source>
        <dbReference type="SAM" id="SignalP"/>
    </source>
</evidence>
<accession>A0A448V2T0</accession>
<dbReference type="EMBL" id="LR134523">
    <property type="protein sequence ID" value="VEJ36085.1"/>
    <property type="molecule type" value="Genomic_DNA"/>
</dbReference>
<dbReference type="OrthoDB" id="1695732at2"/>
<evidence type="ECO:0000313" key="2">
    <source>
        <dbReference type="EMBL" id="VEJ36085.1"/>
    </source>
</evidence>
<dbReference type="RefSeq" id="WP_126465903.1">
    <property type="nucleotide sequence ID" value="NZ_JAUSWF010000008.1"/>
</dbReference>
<keyword evidence="1" id="KW-0732">Signal</keyword>
<dbReference type="AlphaFoldDB" id="A0A448V2T0"/>
<dbReference type="Proteomes" id="UP000269544">
    <property type="component" value="Chromosome"/>
</dbReference>
<feature type="chain" id="PRO_5039613322" description="Copper amine oxidase N-terminal domain" evidence="1">
    <location>
        <begin position="23"/>
        <end position="245"/>
    </location>
</feature>
<feature type="signal peptide" evidence="1">
    <location>
        <begin position="1"/>
        <end position="22"/>
    </location>
</feature>
<proteinExistence type="predicted"/>
<evidence type="ECO:0000313" key="3">
    <source>
        <dbReference type="Proteomes" id="UP000269544"/>
    </source>
</evidence>
<gene>
    <name evidence="2" type="ORF">NCTC13079_01280</name>
</gene>
<keyword evidence="3" id="KW-1185">Reference proteome</keyword>
<protein>
    <recommendedName>
        <fullName evidence="4">Copper amine oxidase N-terminal domain</fullName>
    </recommendedName>
</protein>
<organism evidence="2 3">
    <name type="scientific">Aedoeadaptatus ivorii</name>
    <dbReference type="NCBI Taxonomy" id="54006"/>
    <lineage>
        <taxon>Bacteria</taxon>
        <taxon>Bacillati</taxon>
        <taxon>Bacillota</taxon>
        <taxon>Tissierellia</taxon>
        <taxon>Tissierellales</taxon>
        <taxon>Peptoniphilaceae</taxon>
        <taxon>Aedoeadaptatus</taxon>
    </lineage>
</organism>
<evidence type="ECO:0008006" key="4">
    <source>
        <dbReference type="Google" id="ProtNLM"/>
    </source>
</evidence>
<sequence>MKRIVLTAALAAVMGLSAPAFAQDAKMDVYVGGTHLDPKGDFQVVDDRVYIHQAPLSAHLFLLLKAEGNNLDWMNTREKHYPVAVKAKGEGAAFREDAAYYIPGRAFLEKMGRPVKWDEKNRIAIFDFYDGSGLVYADITTEEKVPALSMTWRVPEDGIAGVEIREDKAEIRFVRKQTQEEIARIFRVPAELPDRNVYLLGESKGGYVAAKVAEKDPRKQGEAPSERNYAIDGVYSMLGSVKIAD</sequence>